<reference evidence="1" key="1">
    <citation type="journal article" date="2013" name="Genome Announc.">
        <title>Draft Genome Sequence of Agarivorans albus Strain MKT 106T, an Agarolytic Marine Bacterium.</title>
        <authorList>
            <person name="Yasuike M."/>
            <person name="Nakamura Y."/>
            <person name="Kai W."/>
            <person name="Fujiwara A."/>
            <person name="Fukui Y."/>
            <person name="Satomi M."/>
            <person name="Sano M."/>
        </authorList>
    </citation>
    <scope>NUCLEOTIDE SEQUENCE [LARGE SCALE GENOMIC DNA]</scope>
</reference>
<name>R9PNE0_AGAAL</name>
<dbReference type="Proteomes" id="UP000014461">
    <property type="component" value="Unassembled WGS sequence"/>
</dbReference>
<protein>
    <submittedName>
        <fullName evidence="1">Uncharacterized protein</fullName>
    </submittedName>
</protein>
<evidence type="ECO:0000313" key="1">
    <source>
        <dbReference type="EMBL" id="GAD02902.1"/>
    </source>
</evidence>
<proteinExistence type="predicted"/>
<dbReference type="AlphaFoldDB" id="R9PNE0"/>
<gene>
    <name evidence="1" type="ORF">AALB_2982</name>
</gene>
<keyword evidence="2" id="KW-1185">Reference proteome</keyword>
<comment type="caution">
    <text evidence="1">The sequence shown here is derived from an EMBL/GenBank/DDBJ whole genome shotgun (WGS) entry which is preliminary data.</text>
</comment>
<evidence type="ECO:0000313" key="2">
    <source>
        <dbReference type="Proteomes" id="UP000014461"/>
    </source>
</evidence>
<dbReference type="EMBL" id="BARX01000021">
    <property type="protein sequence ID" value="GAD02902.1"/>
    <property type="molecule type" value="Genomic_DNA"/>
</dbReference>
<dbReference type="STRING" id="1331007.AALB_2982"/>
<organism evidence="1 2">
    <name type="scientific">Agarivorans albus MKT 106</name>
    <dbReference type="NCBI Taxonomy" id="1331007"/>
    <lineage>
        <taxon>Bacteria</taxon>
        <taxon>Pseudomonadati</taxon>
        <taxon>Pseudomonadota</taxon>
        <taxon>Gammaproteobacteria</taxon>
        <taxon>Alteromonadales</taxon>
        <taxon>Alteromonadaceae</taxon>
        <taxon>Agarivorans</taxon>
    </lineage>
</organism>
<sequence length="42" mass="4765">MLLIASKYCAKLAPFAKKTILKGETLKLDDAKFRLNANKRKI</sequence>
<accession>R9PNE0</accession>